<comment type="caution">
    <text evidence="6">Lacks conserved residue(s) required for the propagation of feature annotation.</text>
</comment>
<feature type="active site" description="Proton donor" evidence="6">
    <location>
        <position position="117"/>
    </location>
</feature>
<evidence type="ECO:0000256" key="6">
    <source>
        <dbReference type="HAMAP-Rule" id="MF_01930"/>
    </source>
</evidence>
<dbReference type="InterPro" id="IPR036477">
    <property type="entry name" value="Formyl_transf_N_sf"/>
</dbReference>
<keyword evidence="2 6" id="KW-0808">Transferase</keyword>
<dbReference type="AlphaFoldDB" id="A0A7V2AZ02"/>
<comment type="catalytic activity">
    <reaction evidence="5 6">
        <text>N(1)-(5-phospho-beta-D-ribosyl)glycinamide + (6R)-10-formyltetrahydrofolate = N(2)-formyl-N(1)-(5-phospho-beta-D-ribosyl)glycinamide + (6S)-5,6,7,8-tetrahydrofolate + H(+)</text>
        <dbReference type="Rhea" id="RHEA:15053"/>
        <dbReference type="ChEBI" id="CHEBI:15378"/>
        <dbReference type="ChEBI" id="CHEBI:57453"/>
        <dbReference type="ChEBI" id="CHEBI:143788"/>
        <dbReference type="ChEBI" id="CHEBI:147286"/>
        <dbReference type="ChEBI" id="CHEBI:195366"/>
        <dbReference type="EC" id="2.1.2.2"/>
    </reaction>
</comment>
<evidence type="ECO:0000256" key="2">
    <source>
        <dbReference type="ARBA" id="ARBA00022679"/>
    </source>
</evidence>
<comment type="similarity">
    <text evidence="4 6">Belongs to the GART family.</text>
</comment>
<comment type="function">
    <text evidence="6">Catalyzes the transfer of a formyl group from 10-formyltetrahydrofolate to 5-phospho-ribosyl-glycinamide (GAR), producing 5-phospho-ribosyl-N-formylglycinamide (FGAR) and tetrahydrofolate.</text>
</comment>
<dbReference type="HAMAP" id="MF_01930">
    <property type="entry name" value="PurN"/>
    <property type="match status" value="1"/>
</dbReference>
<reference evidence="8" key="1">
    <citation type="journal article" date="2020" name="mSystems">
        <title>Genome- and Community-Level Interaction Insights into Carbon Utilization and Element Cycling Functions of Hydrothermarchaeota in Hydrothermal Sediment.</title>
        <authorList>
            <person name="Zhou Z."/>
            <person name="Liu Y."/>
            <person name="Xu W."/>
            <person name="Pan J."/>
            <person name="Luo Z.H."/>
            <person name="Li M."/>
        </authorList>
    </citation>
    <scope>NUCLEOTIDE SEQUENCE [LARGE SCALE GENOMIC DNA]</scope>
    <source>
        <strain evidence="8">SpSt-143</strain>
    </source>
</reference>
<gene>
    <name evidence="6" type="primary">purN</name>
    <name evidence="8" type="ORF">ENO59_01815</name>
</gene>
<dbReference type="NCBIfam" id="TIGR00639">
    <property type="entry name" value="PurN"/>
    <property type="match status" value="1"/>
</dbReference>
<evidence type="ECO:0000256" key="1">
    <source>
        <dbReference type="ARBA" id="ARBA00005054"/>
    </source>
</evidence>
<evidence type="ECO:0000259" key="7">
    <source>
        <dbReference type="Pfam" id="PF00551"/>
    </source>
</evidence>
<feature type="binding site" evidence="6">
    <location>
        <begin position="20"/>
        <end position="22"/>
    </location>
    <ligand>
        <name>N(1)-(5-phospho-beta-D-ribosyl)glycinamide</name>
        <dbReference type="ChEBI" id="CHEBI:143788"/>
    </ligand>
</feature>
<dbReference type="UniPathway" id="UPA00074">
    <property type="reaction ID" value="UER00126"/>
</dbReference>
<evidence type="ECO:0000256" key="4">
    <source>
        <dbReference type="ARBA" id="ARBA00038440"/>
    </source>
</evidence>
<dbReference type="PANTHER" id="PTHR43369:SF2">
    <property type="entry name" value="PHOSPHORIBOSYLGLYCINAMIDE FORMYLTRANSFERASE"/>
    <property type="match status" value="1"/>
</dbReference>
<accession>A0A7V2AZ02</accession>
<dbReference type="CDD" id="cd08645">
    <property type="entry name" value="FMT_core_GART"/>
    <property type="match status" value="1"/>
</dbReference>
<dbReference type="InterPro" id="IPR001555">
    <property type="entry name" value="GART_AS"/>
</dbReference>
<dbReference type="PROSITE" id="PS00373">
    <property type="entry name" value="GART"/>
    <property type="match status" value="1"/>
</dbReference>
<evidence type="ECO:0000256" key="3">
    <source>
        <dbReference type="ARBA" id="ARBA00022755"/>
    </source>
</evidence>
<organism evidence="8">
    <name type="scientific">Rhodothermus marinus</name>
    <name type="common">Rhodothermus obamensis</name>
    <dbReference type="NCBI Taxonomy" id="29549"/>
    <lineage>
        <taxon>Bacteria</taxon>
        <taxon>Pseudomonadati</taxon>
        <taxon>Rhodothermota</taxon>
        <taxon>Rhodothermia</taxon>
        <taxon>Rhodothermales</taxon>
        <taxon>Rhodothermaceae</taxon>
        <taxon>Rhodothermus</taxon>
    </lineage>
</organism>
<dbReference type="GO" id="GO:0004644">
    <property type="term" value="F:phosphoribosylglycinamide formyltransferase activity"/>
    <property type="evidence" value="ECO:0007669"/>
    <property type="project" value="UniProtKB-UniRule"/>
</dbReference>
<evidence type="ECO:0000313" key="8">
    <source>
        <dbReference type="EMBL" id="HER95249.1"/>
    </source>
</evidence>
<dbReference type="GO" id="GO:0006189">
    <property type="term" value="P:'de novo' IMP biosynthetic process"/>
    <property type="evidence" value="ECO:0007669"/>
    <property type="project" value="UniProtKB-UniRule"/>
</dbReference>
<dbReference type="InterPro" id="IPR004607">
    <property type="entry name" value="GART"/>
</dbReference>
<sequence>MKPHSEPSPMRLAVFASGSGTNFQAILDAIEAGRLPAQVVLCVSDRATAGALTRAHSRNIPTAILSPGAFPTETAFGEALLAVLQQHAVAFIALAGYLKKIPDNVVAAYRNRILNVHPSLLPAFGGPGMYGRRVHEAVLNYGVRWTGATVHLVDEVYDHGPIVLQEPVPVYPEDTPETLAARVLAVEHRLYPEALRLFAEGRIVVDGRHVRILPPSSSTL</sequence>
<dbReference type="Pfam" id="PF00551">
    <property type="entry name" value="Formyl_trans_N"/>
    <property type="match status" value="1"/>
</dbReference>
<proteinExistence type="inferred from homology"/>
<dbReference type="GO" id="GO:0005737">
    <property type="term" value="C:cytoplasm"/>
    <property type="evidence" value="ECO:0007669"/>
    <property type="project" value="TreeGrafter"/>
</dbReference>
<dbReference type="SUPFAM" id="SSF53328">
    <property type="entry name" value="Formyltransferase"/>
    <property type="match status" value="1"/>
</dbReference>
<comment type="pathway">
    <text evidence="1 6">Purine metabolism; IMP biosynthesis via de novo pathway; N(2)-formyl-N(1)-(5-phospho-D-ribosyl)glycinamide from N(1)-(5-phospho-D-ribosyl)glycinamide (10-formyl THF route): step 1/1.</text>
</comment>
<comment type="caution">
    <text evidence="8">The sequence shown here is derived from an EMBL/GenBank/DDBJ whole genome shotgun (WGS) entry which is preliminary data.</text>
</comment>
<protein>
    <recommendedName>
        <fullName evidence="6">Phosphoribosylglycinamide formyltransferase</fullName>
        <ecNumber evidence="6">2.1.2.2</ecNumber>
    </recommendedName>
    <alternativeName>
        <fullName evidence="6">5'-phosphoribosylglycinamide transformylase</fullName>
    </alternativeName>
    <alternativeName>
        <fullName evidence="6">GAR transformylase</fullName>
        <shortName evidence="6">GART</shortName>
    </alternativeName>
</protein>
<dbReference type="EMBL" id="DSGB01000002">
    <property type="protein sequence ID" value="HER95249.1"/>
    <property type="molecule type" value="Genomic_DNA"/>
</dbReference>
<feature type="binding site" evidence="6">
    <location>
        <position position="115"/>
    </location>
    <ligand>
        <name>(6R)-10-formyltetrahydrofolate</name>
        <dbReference type="ChEBI" id="CHEBI:195366"/>
    </ligand>
</feature>
<dbReference type="EC" id="2.1.2.2" evidence="6"/>
<name>A0A7V2AZ02_RHOMR</name>
<dbReference type="PANTHER" id="PTHR43369">
    <property type="entry name" value="PHOSPHORIBOSYLGLYCINAMIDE FORMYLTRANSFERASE"/>
    <property type="match status" value="1"/>
</dbReference>
<feature type="site" description="Raises pKa of active site His" evidence="6">
    <location>
        <position position="158"/>
    </location>
</feature>
<feature type="domain" description="Formyl transferase N-terminal" evidence="7">
    <location>
        <begin position="10"/>
        <end position="195"/>
    </location>
</feature>
<keyword evidence="3 6" id="KW-0658">Purine biosynthesis</keyword>
<evidence type="ECO:0000256" key="5">
    <source>
        <dbReference type="ARBA" id="ARBA00047664"/>
    </source>
</evidence>
<dbReference type="Gene3D" id="3.40.50.170">
    <property type="entry name" value="Formyl transferase, N-terminal domain"/>
    <property type="match status" value="1"/>
</dbReference>
<dbReference type="InterPro" id="IPR002376">
    <property type="entry name" value="Formyl_transf_N"/>
</dbReference>